<dbReference type="SMART" id="SM00347">
    <property type="entry name" value="HTH_MARR"/>
    <property type="match status" value="1"/>
</dbReference>
<dbReference type="GO" id="GO:0003677">
    <property type="term" value="F:DNA binding"/>
    <property type="evidence" value="ECO:0007669"/>
    <property type="project" value="UniProtKB-KW"/>
</dbReference>
<evidence type="ECO:0000259" key="1">
    <source>
        <dbReference type="PROSITE" id="PS50995"/>
    </source>
</evidence>
<gene>
    <name evidence="2" type="ORF">SAMN04489752_0597</name>
</gene>
<dbReference type="GO" id="GO:0003700">
    <property type="term" value="F:DNA-binding transcription factor activity"/>
    <property type="evidence" value="ECO:0007669"/>
    <property type="project" value="InterPro"/>
</dbReference>
<dbReference type="InterPro" id="IPR039422">
    <property type="entry name" value="MarR/SlyA-like"/>
</dbReference>
<protein>
    <submittedName>
        <fullName evidence="2">DNA-binding transcriptional regulator, MarR family</fullName>
    </submittedName>
</protein>
<dbReference type="Gene3D" id="1.10.10.10">
    <property type="entry name" value="Winged helix-like DNA-binding domain superfamily/Winged helix DNA-binding domain"/>
    <property type="match status" value="1"/>
</dbReference>
<dbReference type="AlphaFoldDB" id="A0A1H1N1B7"/>
<dbReference type="InterPro" id="IPR011991">
    <property type="entry name" value="ArsR-like_HTH"/>
</dbReference>
<proteinExistence type="predicted"/>
<dbReference type="STRING" id="1136497.SAMN04489752_0597"/>
<accession>A0A1H1N1B7</accession>
<evidence type="ECO:0000313" key="3">
    <source>
        <dbReference type="Proteomes" id="UP000199597"/>
    </source>
</evidence>
<feature type="domain" description="HTH marR-type" evidence="1">
    <location>
        <begin position="4"/>
        <end position="137"/>
    </location>
</feature>
<dbReference type="PANTHER" id="PTHR33164:SF43">
    <property type="entry name" value="HTH-TYPE TRANSCRIPTIONAL REPRESSOR YETL"/>
    <property type="match status" value="1"/>
</dbReference>
<name>A0A1H1N1B7_9MICO</name>
<dbReference type="SUPFAM" id="SSF46785">
    <property type="entry name" value="Winged helix' DNA-binding domain"/>
    <property type="match status" value="1"/>
</dbReference>
<keyword evidence="3" id="KW-1185">Reference proteome</keyword>
<organism evidence="2 3">
    <name type="scientific">Brevibacterium siliguriense</name>
    <dbReference type="NCBI Taxonomy" id="1136497"/>
    <lineage>
        <taxon>Bacteria</taxon>
        <taxon>Bacillati</taxon>
        <taxon>Actinomycetota</taxon>
        <taxon>Actinomycetes</taxon>
        <taxon>Micrococcales</taxon>
        <taxon>Brevibacteriaceae</taxon>
        <taxon>Brevibacterium</taxon>
    </lineage>
</organism>
<dbReference type="InterPro" id="IPR036390">
    <property type="entry name" value="WH_DNA-bd_sf"/>
</dbReference>
<dbReference type="PROSITE" id="PS50995">
    <property type="entry name" value="HTH_MARR_2"/>
    <property type="match status" value="1"/>
</dbReference>
<dbReference type="RefSeq" id="WP_092009857.1">
    <property type="nucleotide sequence ID" value="NZ_LT629766.1"/>
</dbReference>
<dbReference type="Pfam" id="PF01047">
    <property type="entry name" value="MarR"/>
    <property type="match status" value="1"/>
</dbReference>
<dbReference type="Proteomes" id="UP000199597">
    <property type="component" value="Chromosome I"/>
</dbReference>
<dbReference type="PANTHER" id="PTHR33164">
    <property type="entry name" value="TRANSCRIPTIONAL REGULATOR, MARR FAMILY"/>
    <property type="match status" value="1"/>
</dbReference>
<dbReference type="InterPro" id="IPR036388">
    <property type="entry name" value="WH-like_DNA-bd_sf"/>
</dbReference>
<evidence type="ECO:0000313" key="2">
    <source>
        <dbReference type="EMBL" id="SDR92485.1"/>
    </source>
</evidence>
<dbReference type="PRINTS" id="PR00598">
    <property type="entry name" value="HTHMARR"/>
</dbReference>
<dbReference type="InterPro" id="IPR000835">
    <property type="entry name" value="HTH_MarR-typ"/>
</dbReference>
<keyword evidence="2" id="KW-0238">DNA-binding</keyword>
<reference evidence="3" key="1">
    <citation type="submission" date="2016-10" db="EMBL/GenBank/DDBJ databases">
        <authorList>
            <person name="Varghese N."/>
            <person name="Submissions S."/>
        </authorList>
    </citation>
    <scope>NUCLEOTIDE SEQUENCE [LARGE SCALE GENOMIC DNA]</scope>
    <source>
        <strain evidence="3">DSM 23676</strain>
    </source>
</reference>
<dbReference type="CDD" id="cd00090">
    <property type="entry name" value="HTH_ARSR"/>
    <property type="match status" value="1"/>
</dbReference>
<dbReference type="EMBL" id="LT629766">
    <property type="protein sequence ID" value="SDR92485.1"/>
    <property type="molecule type" value="Genomic_DNA"/>
</dbReference>
<sequence length="142" mass="15677">MNDDTTRTQSLKDAIREFRIELVILNDRVARSVGLQPRDLDILDVIDREGPCTPSQIAGRIGWSRATMTGVLSRLEKDGWIERGTNPSDGRSMTIRSTTRFAELDSAYASADRAVDEDEPSPEIVGFIAEAAARLRAVNRSG</sequence>
<dbReference type="GO" id="GO:0006950">
    <property type="term" value="P:response to stress"/>
    <property type="evidence" value="ECO:0007669"/>
    <property type="project" value="TreeGrafter"/>
</dbReference>
<dbReference type="OrthoDB" id="162531at2"/>